<dbReference type="SMART" id="SM00408">
    <property type="entry name" value="IGc2"/>
    <property type="match status" value="4"/>
</dbReference>
<keyword evidence="2" id="KW-0677">Repeat</keyword>
<feature type="domain" description="Ig-like" evidence="5">
    <location>
        <begin position="1"/>
        <end position="82"/>
    </location>
</feature>
<dbReference type="Pfam" id="PF00041">
    <property type="entry name" value="fn3"/>
    <property type="match status" value="1"/>
</dbReference>
<proteinExistence type="predicted"/>
<dbReference type="Pfam" id="PF07679">
    <property type="entry name" value="I-set"/>
    <property type="match status" value="2"/>
</dbReference>
<dbReference type="InterPro" id="IPR007110">
    <property type="entry name" value="Ig-like_dom"/>
</dbReference>
<comment type="caution">
    <text evidence="7">The sequence shown here is derived from an EMBL/GenBank/DDBJ whole genome shotgun (WGS) entry which is preliminary data.</text>
</comment>
<evidence type="ECO:0000256" key="3">
    <source>
        <dbReference type="ARBA" id="ARBA00023157"/>
    </source>
</evidence>
<dbReference type="SUPFAM" id="SSF49265">
    <property type="entry name" value="Fibronectin type III"/>
    <property type="match status" value="1"/>
</dbReference>
<evidence type="ECO:0000313" key="8">
    <source>
        <dbReference type="Proteomes" id="UP001321473"/>
    </source>
</evidence>
<dbReference type="InterPro" id="IPR013783">
    <property type="entry name" value="Ig-like_fold"/>
</dbReference>
<evidence type="ECO:0000256" key="2">
    <source>
        <dbReference type="ARBA" id="ARBA00022737"/>
    </source>
</evidence>
<organism evidence="7 8">
    <name type="scientific">Amblyomma americanum</name>
    <name type="common">Lone star tick</name>
    <dbReference type="NCBI Taxonomy" id="6943"/>
    <lineage>
        <taxon>Eukaryota</taxon>
        <taxon>Metazoa</taxon>
        <taxon>Ecdysozoa</taxon>
        <taxon>Arthropoda</taxon>
        <taxon>Chelicerata</taxon>
        <taxon>Arachnida</taxon>
        <taxon>Acari</taxon>
        <taxon>Parasitiformes</taxon>
        <taxon>Ixodida</taxon>
        <taxon>Ixodoidea</taxon>
        <taxon>Ixodidae</taxon>
        <taxon>Amblyomminae</taxon>
        <taxon>Amblyomma</taxon>
    </lineage>
</organism>
<evidence type="ECO:0000259" key="6">
    <source>
        <dbReference type="PROSITE" id="PS50853"/>
    </source>
</evidence>
<dbReference type="InterPro" id="IPR051170">
    <property type="entry name" value="Neural/epithelial_adhesion"/>
</dbReference>
<dbReference type="InterPro" id="IPR036179">
    <property type="entry name" value="Ig-like_dom_sf"/>
</dbReference>
<dbReference type="GO" id="GO:0030154">
    <property type="term" value="P:cell differentiation"/>
    <property type="evidence" value="ECO:0007669"/>
    <property type="project" value="UniProtKB-ARBA"/>
</dbReference>
<dbReference type="SMART" id="SM00409">
    <property type="entry name" value="IG"/>
    <property type="match status" value="4"/>
</dbReference>
<dbReference type="FunFam" id="2.60.40.10:FF:000333">
    <property type="entry name" value="Down syndrome cell adhesion molecule"/>
    <property type="match status" value="1"/>
</dbReference>
<dbReference type="InterPro" id="IPR003598">
    <property type="entry name" value="Ig_sub2"/>
</dbReference>
<keyword evidence="8" id="KW-1185">Reference proteome</keyword>
<dbReference type="AlphaFoldDB" id="A0AAQ4E0Z7"/>
<dbReference type="PANTHER" id="PTHR12231">
    <property type="entry name" value="CTX-RELATED TYPE I TRANSMEMBRANE PROTEIN"/>
    <property type="match status" value="1"/>
</dbReference>
<keyword evidence="3" id="KW-1015">Disulfide bond</keyword>
<dbReference type="EMBL" id="JARKHS020024034">
    <property type="protein sequence ID" value="KAK8768387.1"/>
    <property type="molecule type" value="Genomic_DNA"/>
</dbReference>
<dbReference type="InterPro" id="IPR036116">
    <property type="entry name" value="FN3_sf"/>
</dbReference>
<feature type="domain" description="Ig-like" evidence="5">
    <location>
        <begin position="87"/>
        <end position="180"/>
    </location>
</feature>
<dbReference type="InterPro" id="IPR003599">
    <property type="entry name" value="Ig_sub"/>
</dbReference>
<keyword evidence="1" id="KW-0732">Signal</keyword>
<dbReference type="PANTHER" id="PTHR12231:SF253">
    <property type="entry name" value="DPR-INTERACTING PROTEIN ETA, ISOFORM B-RELATED"/>
    <property type="match status" value="1"/>
</dbReference>
<dbReference type="InterPro" id="IPR003961">
    <property type="entry name" value="FN3_dom"/>
</dbReference>
<feature type="domain" description="Fibronectin type-III" evidence="6">
    <location>
        <begin position="382"/>
        <end position="449"/>
    </location>
</feature>
<dbReference type="PROSITE" id="PS50835">
    <property type="entry name" value="IG_LIKE"/>
    <property type="match status" value="4"/>
</dbReference>
<dbReference type="Pfam" id="PF13927">
    <property type="entry name" value="Ig_3"/>
    <property type="match status" value="2"/>
</dbReference>
<evidence type="ECO:0000256" key="4">
    <source>
        <dbReference type="ARBA" id="ARBA00023319"/>
    </source>
</evidence>
<feature type="domain" description="Ig-like" evidence="5">
    <location>
        <begin position="280"/>
        <end position="377"/>
    </location>
</feature>
<feature type="domain" description="Ig-like" evidence="5">
    <location>
        <begin position="183"/>
        <end position="276"/>
    </location>
</feature>
<sequence length="449" mass="49398">MRNVSVLAGRTLVVHCPAAGYPLTQILWYKGDSKLPQSKRQSVFRNGTLLVHRVERSGDEGGYRCVATGPSGRSASGELYVSVMVAPVVGPFSFPANLREGMRAIVTCSVLEGDSPVRIRWLRDGAPLAPDGTDIKVESSNEFSSTLFIKQVSYKHRGEYTCVASNSASSANYSSTMVVNVPPRWKVAPKEKAAVVGENVVIDCQAEGFPPPRIWWEKSSASRPSEYRVIISNSHIHALENGSLMVREAERNDSGFYLCQASNGVGSGISKVIELRVHVPARFRNAFNSKTLQKGNTAHIKCEVYGEKPLTVTWSKNGQPLASKHDQRYDIKISETEESLVSQLEIQAVDRRDSALFACLGSNKHGQDETRTQLIIQEPPGAPFNVRTSDVTSRSMVVTWDQPYTGNSHISAYRVQCKTSGSTSPNFCFLILRWHLSSFTCTIASVSLH</sequence>
<dbReference type="GO" id="GO:0009653">
    <property type="term" value="P:anatomical structure morphogenesis"/>
    <property type="evidence" value="ECO:0007669"/>
    <property type="project" value="UniProtKB-ARBA"/>
</dbReference>
<protein>
    <recommendedName>
        <fullName evidence="9">Down syndrome cell adhesion molecule-like protein Dscam2</fullName>
    </recommendedName>
</protein>
<gene>
    <name evidence="7" type="ORF">V5799_015148</name>
</gene>
<dbReference type="FunFam" id="2.60.40.10:FF:000104">
    <property type="entry name" value="Down syndrome cell adhesion molecule b"/>
    <property type="match status" value="1"/>
</dbReference>
<evidence type="ECO:0008006" key="9">
    <source>
        <dbReference type="Google" id="ProtNLM"/>
    </source>
</evidence>
<accession>A0AAQ4E0Z7</accession>
<keyword evidence="4" id="KW-0393">Immunoglobulin domain</keyword>
<name>A0AAQ4E0Z7_AMBAM</name>
<dbReference type="Proteomes" id="UP001321473">
    <property type="component" value="Unassembled WGS sequence"/>
</dbReference>
<dbReference type="CDD" id="cd00063">
    <property type="entry name" value="FN3"/>
    <property type="match status" value="1"/>
</dbReference>
<dbReference type="PROSITE" id="PS50853">
    <property type="entry name" value="FN3"/>
    <property type="match status" value="1"/>
</dbReference>
<evidence type="ECO:0000313" key="7">
    <source>
        <dbReference type="EMBL" id="KAK8768387.1"/>
    </source>
</evidence>
<dbReference type="Gene3D" id="2.60.40.10">
    <property type="entry name" value="Immunoglobulins"/>
    <property type="match status" value="5"/>
</dbReference>
<reference evidence="7 8" key="1">
    <citation type="journal article" date="2023" name="Arcadia Sci">
        <title>De novo assembly of a long-read Amblyomma americanum tick genome.</title>
        <authorList>
            <person name="Chou S."/>
            <person name="Poskanzer K.E."/>
            <person name="Rollins M."/>
            <person name="Thuy-Boun P.S."/>
        </authorList>
    </citation>
    <scope>NUCLEOTIDE SEQUENCE [LARGE SCALE GENOMIC DNA]</scope>
    <source>
        <strain evidence="7">F_SG_1</strain>
        <tissue evidence="7">Salivary glands</tissue>
    </source>
</reference>
<dbReference type="InterPro" id="IPR013098">
    <property type="entry name" value="Ig_I-set"/>
</dbReference>
<evidence type="ECO:0000259" key="5">
    <source>
        <dbReference type="PROSITE" id="PS50835"/>
    </source>
</evidence>
<dbReference type="SUPFAM" id="SSF48726">
    <property type="entry name" value="Immunoglobulin"/>
    <property type="match status" value="4"/>
</dbReference>
<evidence type="ECO:0000256" key="1">
    <source>
        <dbReference type="ARBA" id="ARBA00022729"/>
    </source>
</evidence>
<dbReference type="FunFam" id="2.60.40.10:FF:000719">
    <property type="entry name" value="nephrin isoform X1"/>
    <property type="match status" value="1"/>
</dbReference>